<accession>A0A556QK18</accession>
<dbReference type="OrthoDB" id="190063at2"/>
<dbReference type="InterPro" id="IPR016024">
    <property type="entry name" value="ARM-type_fold"/>
</dbReference>
<evidence type="ECO:0008006" key="4">
    <source>
        <dbReference type="Google" id="ProtNLM"/>
    </source>
</evidence>
<reference evidence="2 3" key="1">
    <citation type="submission" date="2019-07" db="EMBL/GenBank/DDBJ databases">
        <title>Description of 53C-WASEF.</title>
        <authorList>
            <person name="Pitt A."/>
            <person name="Hahn M.W."/>
        </authorList>
    </citation>
    <scope>NUCLEOTIDE SEQUENCE [LARGE SCALE GENOMIC DNA]</scope>
    <source>
        <strain evidence="2 3">53C-WASEF</strain>
    </source>
</reference>
<comment type="caution">
    <text evidence="2">The sequence shown here is derived from an EMBL/GenBank/DDBJ whole genome shotgun (WGS) entry which is preliminary data.</text>
</comment>
<proteinExistence type="predicted"/>
<evidence type="ECO:0000313" key="3">
    <source>
        <dbReference type="Proteomes" id="UP000315648"/>
    </source>
</evidence>
<sequence length="525" mass="56582">MSAETLTVETLLARIRSDGVRRTSAALRKPPIPSRLLQDLAALPNTPEALEFVASYPLSPSHLLETLAVGAAPAVLAHLATNPRTPPHLMSQFAAHENAGVRAQAAAHPQLPARELFTLTTDADPEVRRSLAGNSSLRLPHQAVLVVDADPSVRLRLAAQSALPAPAALVLGADACAVVRVHTVASVTAEEDLLLGWAAGDEEDVQLALLQRKALPAEVNHTLLRSPHAAVRRLARTDLDLDDVDLLFLATRGEPDERAWVAARPQLSRPLQSLLARDSDLATRTALAANLSLDETIARYFTSLAEETVCEALAGNPAMPSDLVEELAATRQPAVLAALAYRENLSEQLVQFLLVHSPDFRRHWAIQGRTDLRLDLETAKILLADPLPTVRVLAVSACPAWRRADMYDLARDAAPVVRIAALRHANAPDELLQDRATDSSQEVADAAREVWAGREANARQTAAAKALPPMPPVVVRATPVRQTAIDVAPPRPTVSAPPRASAPATSQERPEAPDLLNKLKRIFWQ</sequence>
<organism evidence="2 3">
    <name type="scientific">Rariglobus hedericola</name>
    <dbReference type="NCBI Taxonomy" id="2597822"/>
    <lineage>
        <taxon>Bacteria</taxon>
        <taxon>Pseudomonadati</taxon>
        <taxon>Verrucomicrobiota</taxon>
        <taxon>Opitutia</taxon>
        <taxon>Opitutales</taxon>
        <taxon>Opitutaceae</taxon>
        <taxon>Rariglobus</taxon>
    </lineage>
</organism>
<keyword evidence="3" id="KW-1185">Reference proteome</keyword>
<evidence type="ECO:0000313" key="2">
    <source>
        <dbReference type="EMBL" id="TSJ76990.1"/>
    </source>
</evidence>
<name>A0A556QK18_9BACT</name>
<dbReference type="SUPFAM" id="SSF48371">
    <property type="entry name" value="ARM repeat"/>
    <property type="match status" value="1"/>
</dbReference>
<feature type="region of interest" description="Disordered" evidence="1">
    <location>
        <begin position="484"/>
        <end position="514"/>
    </location>
</feature>
<feature type="compositionally biased region" description="Low complexity" evidence="1">
    <location>
        <begin position="493"/>
        <end position="505"/>
    </location>
</feature>
<dbReference type="Gene3D" id="1.25.10.10">
    <property type="entry name" value="Leucine-rich Repeat Variant"/>
    <property type="match status" value="2"/>
</dbReference>
<dbReference type="EMBL" id="VMBG01000002">
    <property type="protein sequence ID" value="TSJ76990.1"/>
    <property type="molecule type" value="Genomic_DNA"/>
</dbReference>
<evidence type="ECO:0000256" key="1">
    <source>
        <dbReference type="SAM" id="MobiDB-lite"/>
    </source>
</evidence>
<dbReference type="AlphaFoldDB" id="A0A556QK18"/>
<protein>
    <recommendedName>
        <fullName evidence="4">DUF2336 domain-containing protein</fullName>
    </recommendedName>
</protein>
<dbReference type="Proteomes" id="UP000315648">
    <property type="component" value="Unassembled WGS sequence"/>
</dbReference>
<dbReference type="RefSeq" id="WP_144230811.1">
    <property type="nucleotide sequence ID" value="NZ_CBCRVV010000006.1"/>
</dbReference>
<dbReference type="InterPro" id="IPR011989">
    <property type="entry name" value="ARM-like"/>
</dbReference>
<gene>
    <name evidence="2" type="ORF">FPL22_12815</name>
</gene>